<dbReference type="Gene3D" id="3.30.70.2340">
    <property type="entry name" value="Uncharacterised protein PF12112 family, DUF3579"/>
    <property type="match status" value="1"/>
</dbReference>
<gene>
    <name evidence="1" type="ORF">SAMN06295916_1213</name>
</gene>
<dbReference type="RefSeq" id="WP_243383361.1">
    <property type="nucleotide sequence ID" value="NZ_FYEX01000001.1"/>
</dbReference>
<sequence length="102" mass="11615">MTAKQFFIQGLTHDGKPFRPSDWAERLCGVMAQFRPEDDPSDPRFTYSPYVKPVNIGGLKCVVVDERLRDIEPKAMDFVKNFAKDNNLPIVEACEIPIKSNN</sequence>
<proteinExistence type="predicted"/>
<evidence type="ECO:0000313" key="1">
    <source>
        <dbReference type="EMBL" id="SNC65036.1"/>
    </source>
</evidence>
<protein>
    <recommendedName>
        <fullName evidence="3">DUF3579 domain-containing protein</fullName>
    </recommendedName>
</protein>
<dbReference type="InterPro" id="IPR021969">
    <property type="entry name" value="DUF3579"/>
</dbReference>
<dbReference type="AlphaFoldDB" id="A0A212TGT7"/>
<keyword evidence="2" id="KW-1185">Reference proteome</keyword>
<organism evidence="1 2">
    <name type="scientific">Polynucleobacter victoriensis</name>
    <dbReference type="NCBI Taxonomy" id="2049319"/>
    <lineage>
        <taxon>Bacteria</taxon>
        <taxon>Pseudomonadati</taxon>
        <taxon>Pseudomonadota</taxon>
        <taxon>Betaproteobacteria</taxon>
        <taxon>Burkholderiales</taxon>
        <taxon>Burkholderiaceae</taxon>
        <taxon>Polynucleobacter</taxon>
    </lineage>
</organism>
<dbReference type="Pfam" id="PF12112">
    <property type="entry name" value="DUF3579"/>
    <property type="match status" value="1"/>
</dbReference>
<evidence type="ECO:0008006" key="3">
    <source>
        <dbReference type="Google" id="ProtNLM"/>
    </source>
</evidence>
<dbReference type="EMBL" id="FYEX01000001">
    <property type="protein sequence ID" value="SNC65036.1"/>
    <property type="molecule type" value="Genomic_DNA"/>
</dbReference>
<reference evidence="1 2" key="1">
    <citation type="submission" date="2017-06" db="EMBL/GenBank/DDBJ databases">
        <authorList>
            <person name="Kim H.J."/>
            <person name="Triplett B.A."/>
        </authorList>
    </citation>
    <scope>NUCLEOTIDE SEQUENCE [LARGE SCALE GENOMIC DNA]</scope>
    <source>
        <strain evidence="1 2">MWH-VicM1</strain>
    </source>
</reference>
<dbReference type="Proteomes" id="UP000197215">
    <property type="component" value="Unassembled WGS sequence"/>
</dbReference>
<accession>A0A212TGT7</accession>
<evidence type="ECO:0000313" key="2">
    <source>
        <dbReference type="Proteomes" id="UP000197215"/>
    </source>
</evidence>
<name>A0A212TGT7_9BURK</name>